<dbReference type="InterPro" id="IPR025587">
    <property type="entry name" value="DUF4351"/>
</dbReference>
<evidence type="ECO:0000259" key="1">
    <source>
        <dbReference type="Pfam" id="PF14261"/>
    </source>
</evidence>
<evidence type="ECO:0000313" key="3">
    <source>
        <dbReference type="Proteomes" id="UP000249794"/>
    </source>
</evidence>
<reference evidence="3" key="1">
    <citation type="submission" date="2018-04" db="EMBL/GenBank/DDBJ databases">
        <authorList>
            <person name="Cornet L."/>
        </authorList>
    </citation>
    <scope>NUCLEOTIDE SEQUENCE [LARGE SCALE GENOMIC DNA]</scope>
</reference>
<dbReference type="Pfam" id="PF12784">
    <property type="entry name" value="PDDEXK_2"/>
    <property type="match status" value="1"/>
</dbReference>
<dbReference type="AlphaFoldDB" id="A0A2W4XE11"/>
<dbReference type="Pfam" id="PF14261">
    <property type="entry name" value="DUF4351"/>
    <property type="match status" value="1"/>
</dbReference>
<evidence type="ECO:0000313" key="2">
    <source>
        <dbReference type="EMBL" id="PZO55523.1"/>
    </source>
</evidence>
<gene>
    <name evidence="2" type="ORF">DCF15_10360</name>
</gene>
<reference evidence="2 3" key="2">
    <citation type="submission" date="2018-06" db="EMBL/GenBank/DDBJ databases">
        <title>Metagenomic assembly of (sub)arctic Cyanobacteria and their associated microbiome from non-axenic cultures.</title>
        <authorList>
            <person name="Baurain D."/>
        </authorList>
    </citation>
    <scope>NUCLEOTIDE SEQUENCE [LARGE SCALE GENOMIC DNA]</scope>
    <source>
        <strain evidence="2">ULC027bin1</strain>
    </source>
</reference>
<feature type="domain" description="DUF4351" evidence="1">
    <location>
        <begin position="261"/>
        <end position="318"/>
    </location>
</feature>
<dbReference type="PANTHER" id="PTHR41317:SF1">
    <property type="entry name" value="PD-(D_E)XK NUCLEASE FAMILY TRANSPOSASE"/>
    <property type="match status" value="1"/>
</dbReference>
<protein>
    <recommendedName>
        <fullName evidence="1">DUF4351 domain-containing protein</fullName>
    </recommendedName>
</protein>
<sequence>MAYPFYPLKERYVNLLTDFGFKRVFGTEPNKGLLVDFLNTLLPPYHKIQALSYKSSENVGNTPLDRKAIFDIYCQGENGDRFIVEIQKAKQNYFKDRSVFYASFPIQEQALIGEWNFKLAPVYSIGVLDFVFDDHKNESTIIHTVELKDQHCNVFYEKLKFIYIELPKFNKTIEELESHQDKWLYLFRHLPELEDQPQPFQDPIFLQLFDIAEIANFSRNEQTVYQNSLKYYRDMTNVVNTSRMDGVKEGLNRGRAEGRAEGRAAGARSLLNRMLTRTVGDLTADLQAKVNELSPDQVEVLGEALLDFSSVDDLLEWLNGQVEWPNE</sequence>
<dbReference type="Proteomes" id="UP000249794">
    <property type="component" value="Unassembled WGS sequence"/>
</dbReference>
<proteinExistence type="predicted"/>
<accession>A0A2W4XE11</accession>
<dbReference type="NCBIfam" id="TIGR01784">
    <property type="entry name" value="T_den_put_tspse"/>
    <property type="match status" value="1"/>
</dbReference>
<organism evidence="2 3">
    <name type="scientific">Phormidesmis priestleyi</name>
    <dbReference type="NCBI Taxonomy" id="268141"/>
    <lineage>
        <taxon>Bacteria</taxon>
        <taxon>Bacillati</taxon>
        <taxon>Cyanobacteriota</taxon>
        <taxon>Cyanophyceae</taxon>
        <taxon>Leptolyngbyales</taxon>
        <taxon>Leptolyngbyaceae</taxon>
        <taxon>Phormidesmis</taxon>
    </lineage>
</organism>
<name>A0A2W4XE11_9CYAN</name>
<dbReference type="EMBL" id="QBMP01000093">
    <property type="protein sequence ID" value="PZO55523.1"/>
    <property type="molecule type" value="Genomic_DNA"/>
</dbReference>
<dbReference type="PANTHER" id="PTHR41317">
    <property type="entry name" value="PD-(D_E)XK NUCLEASE FAMILY TRANSPOSASE"/>
    <property type="match status" value="1"/>
</dbReference>
<comment type="caution">
    <text evidence="2">The sequence shown here is derived from an EMBL/GenBank/DDBJ whole genome shotgun (WGS) entry which is preliminary data.</text>
</comment>
<dbReference type="InterPro" id="IPR010106">
    <property type="entry name" value="RpnA"/>
</dbReference>